<proteinExistence type="predicted"/>
<dbReference type="Proteomes" id="UP000199662">
    <property type="component" value="Unassembled WGS sequence"/>
</dbReference>
<dbReference type="AlphaFoldDB" id="A0A1H6ZTT0"/>
<dbReference type="STRING" id="84035.SAMN05660742_11042"/>
<organism evidence="1 2">
    <name type="scientific">Propionispira arboris</name>
    <dbReference type="NCBI Taxonomy" id="84035"/>
    <lineage>
        <taxon>Bacteria</taxon>
        <taxon>Bacillati</taxon>
        <taxon>Bacillota</taxon>
        <taxon>Negativicutes</taxon>
        <taxon>Selenomonadales</taxon>
        <taxon>Selenomonadaceae</taxon>
        <taxon>Propionispira</taxon>
    </lineage>
</organism>
<evidence type="ECO:0000313" key="2">
    <source>
        <dbReference type="Proteomes" id="UP000199662"/>
    </source>
</evidence>
<evidence type="ECO:0000313" key="1">
    <source>
        <dbReference type="EMBL" id="SEJ55007.1"/>
    </source>
</evidence>
<keyword evidence="2" id="KW-1185">Reference proteome</keyword>
<protein>
    <submittedName>
        <fullName evidence="1">Uncharacterized protein</fullName>
    </submittedName>
</protein>
<name>A0A1H6ZTT0_9FIRM</name>
<reference evidence="1 2" key="1">
    <citation type="submission" date="2016-10" db="EMBL/GenBank/DDBJ databases">
        <authorList>
            <person name="de Groot N.N."/>
        </authorList>
    </citation>
    <scope>NUCLEOTIDE SEQUENCE [LARGE SCALE GENOMIC DNA]</scope>
    <source>
        <strain evidence="1 2">DSM 2179</strain>
    </source>
</reference>
<dbReference type="RefSeq" id="WP_091831631.1">
    <property type="nucleotide sequence ID" value="NZ_FNZK01000010.1"/>
</dbReference>
<accession>A0A1H6ZTT0</accession>
<gene>
    <name evidence="1" type="ORF">SAMN05660742_11042</name>
</gene>
<sequence length="183" mass="21290">MRKNFFLYFVVLVCIGLILPRTAFAELAISDSSYKWVQSSARINYYFNTSEIRFFVDDTGRVDRNILLVKTVKSFDWLQIQDIVEKRNWKGLDTAGYENLAGSAEDLIIDLQHQTVFVKTYTELDTNWNALDSSEPNRLCDLTKLSTKSFDHIFYEEIIKYAALHQAELQDRSIAYAAQLYTK</sequence>
<dbReference type="EMBL" id="FNZK01000010">
    <property type="protein sequence ID" value="SEJ55007.1"/>
    <property type="molecule type" value="Genomic_DNA"/>
</dbReference>